<dbReference type="InterPro" id="IPR050563">
    <property type="entry name" value="4-hydroxybenzoyl-CoA_TE"/>
</dbReference>
<evidence type="ECO:0000313" key="4">
    <source>
        <dbReference type="EMBL" id="RYC33083.1"/>
    </source>
</evidence>
<proteinExistence type="inferred from homology"/>
<dbReference type="RefSeq" id="WP_129223828.1">
    <property type="nucleotide sequence ID" value="NZ_QYBB01000003.1"/>
</dbReference>
<organism evidence="4 5">
    <name type="scientific">Lichenibacterium minor</name>
    <dbReference type="NCBI Taxonomy" id="2316528"/>
    <lineage>
        <taxon>Bacteria</taxon>
        <taxon>Pseudomonadati</taxon>
        <taxon>Pseudomonadota</taxon>
        <taxon>Alphaproteobacteria</taxon>
        <taxon>Hyphomicrobiales</taxon>
        <taxon>Lichenihabitantaceae</taxon>
        <taxon>Lichenibacterium</taxon>
    </lineage>
</organism>
<dbReference type="InterPro" id="IPR014166">
    <property type="entry name" value="Tol-Pal_acyl-CoA_thioesterase"/>
</dbReference>
<gene>
    <name evidence="4" type="primary">ybgC</name>
    <name evidence="4" type="ORF">D3273_04180</name>
</gene>
<keyword evidence="5" id="KW-1185">Reference proteome</keyword>
<dbReference type="AlphaFoldDB" id="A0A4Q2U8L6"/>
<dbReference type="PANTHER" id="PTHR31793">
    <property type="entry name" value="4-HYDROXYBENZOYL-COA THIOESTERASE FAMILY MEMBER"/>
    <property type="match status" value="1"/>
</dbReference>
<dbReference type="Proteomes" id="UP000290759">
    <property type="component" value="Unassembled WGS sequence"/>
</dbReference>
<dbReference type="GO" id="GO:0047617">
    <property type="term" value="F:fatty acyl-CoA hydrolase activity"/>
    <property type="evidence" value="ECO:0007669"/>
    <property type="project" value="TreeGrafter"/>
</dbReference>
<reference evidence="4 5" key="1">
    <citation type="submission" date="2018-12" db="EMBL/GenBank/DDBJ databases">
        <authorList>
            <person name="Grouzdev D.S."/>
            <person name="Krutkina M.S."/>
        </authorList>
    </citation>
    <scope>NUCLEOTIDE SEQUENCE [LARGE SCALE GENOMIC DNA]</scope>
    <source>
        <strain evidence="4 5">RmlP026</strain>
    </source>
</reference>
<dbReference type="FunFam" id="3.10.129.10:FF:000004">
    <property type="entry name" value="Tol-pal system-associated acyl-CoA thioesterase"/>
    <property type="match status" value="1"/>
</dbReference>
<dbReference type="InterPro" id="IPR006683">
    <property type="entry name" value="Thioestr_dom"/>
</dbReference>
<evidence type="ECO:0000256" key="2">
    <source>
        <dbReference type="ARBA" id="ARBA00022801"/>
    </source>
</evidence>
<dbReference type="Pfam" id="PF03061">
    <property type="entry name" value="4HBT"/>
    <property type="match status" value="1"/>
</dbReference>
<dbReference type="Gene3D" id="3.10.129.10">
    <property type="entry name" value="Hotdog Thioesterase"/>
    <property type="match status" value="1"/>
</dbReference>
<protein>
    <submittedName>
        <fullName evidence="4">Tol-pal system-associated acyl-CoA thioesterase</fullName>
    </submittedName>
</protein>
<dbReference type="InterPro" id="IPR029069">
    <property type="entry name" value="HotDog_dom_sf"/>
</dbReference>
<dbReference type="SUPFAM" id="SSF54637">
    <property type="entry name" value="Thioesterase/thiol ester dehydrase-isomerase"/>
    <property type="match status" value="1"/>
</dbReference>
<dbReference type="EMBL" id="QYBB01000003">
    <property type="protein sequence ID" value="RYC33083.1"/>
    <property type="molecule type" value="Genomic_DNA"/>
</dbReference>
<dbReference type="PANTHER" id="PTHR31793:SF37">
    <property type="entry name" value="ACYL-COA THIOESTER HYDROLASE YBGC"/>
    <property type="match status" value="1"/>
</dbReference>
<accession>A0A4Q2U8L6</accession>
<evidence type="ECO:0000313" key="5">
    <source>
        <dbReference type="Proteomes" id="UP000290759"/>
    </source>
</evidence>
<comment type="caution">
    <text evidence="4">The sequence shown here is derived from an EMBL/GenBank/DDBJ whole genome shotgun (WGS) entry which is preliminary data.</text>
</comment>
<dbReference type="CDD" id="cd00586">
    <property type="entry name" value="4HBT"/>
    <property type="match status" value="1"/>
</dbReference>
<comment type="similarity">
    <text evidence="1">Belongs to the 4-hydroxybenzoyl-CoA thioesterase family.</text>
</comment>
<dbReference type="NCBIfam" id="TIGR00051">
    <property type="entry name" value="YbgC/FadM family acyl-CoA thioesterase"/>
    <property type="match status" value="1"/>
</dbReference>
<evidence type="ECO:0000259" key="3">
    <source>
        <dbReference type="Pfam" id="PF03061"/>
    </source>
</evidence>
<dbReference type="NCBIfam" id="TIGR02799">
    <property type="entry name" value="thio_ybgC"/>
    <property type="match status" value="1"/>
</dbReference>
<dbReference type="PIRSF" id="PIRSF003230">
    <property type="entry name" value="YbgC"/>
    <property type="match status" value="1"/>
</dbReference>
<dbReference type="PROSITE" id="PS01328">
    <property type="entry name" value="4HBCOA_THIOESTERASE"/>
    <property type="match status" value="1"/>
</dbReference>
<name>A0A4Q2U8L6_9HYPH</name>
<feature type="domain" description="Thioesterase" evidence="3">
    <location>
        <begin position="21"/>
        <end position="105"/>
    </location>
</feature>
<evidence type="ECO:0000256" key="1">
    <source>
        <dbReference type="ARBA" id="ARBA00005953"/>
    </source>
</evidence>
<dbReference type="InterPro" id="IPR008272">
    <property type="entry name" value="HB-CoA_thioesterase_AS"/>
</dbReference>
<sequence>MSGGVHRFPVRVYYEDTDFSGVVYHAGYLRFLERGRTEMLRDLGVDQASLFGAEPPLGFAVARLEIDFRRPARMDDLLEVETRVADVGGASLTMAQRITRGGDPLVDATVRVAAVSRGRAVRLPGDLARLLRG</sequence>
<dbReference type="OrthoDB" id="9808429at2"/>
<reference evidence="4 5" key="2">
    <citation type="submission" date="2019-02" db="EMBL/GenBank/DDBJ databases">
        <title>'Lichenibacterium ramalinii' gen. nov. sp. nov., 'Lichenibacterium minor' gen. nov. sp. nov.</title>
        <authorList>
            <person name="Pankratov T."/>
        </authorList>
    </citation>
    <scope>NUCLEOTIDE SEQUENCE [LARGE SCALE GENOMIC DNA]</scope>
    <source>
        <strain evidence="4 5">RmlP026</strain>
    </source>
</reference>
<keyword evidence="2" id="KW-0378">Hydrolase</keyword>
<dbReference type="InterPro" id="IPR006684">
    <property type="entry name" value="YbgC/YbaW"/>
</dbReference>